<dbReference type="SUPFAM" id="SSF48452">
    <property type="entry name" value="TPR-like"/>
    <property type="match status" value="1"/>
</dbReference>
<dbReference type="InterPro" id="IPR011990">
    <property type="entry name" value="TPR-like_helical_dom_sf"/>
</dbReference>
<name>A0ABX1P7J2_9CYAN</name>
<evidence type="ECO:0008006" key="3">
    <source>
        <dbReference type="Google" id="ProtNLM"/>
    </source>
</evidence>
<reference evidence="1 2" key="1">
    <citation type="submission" date="2018-06" db="EMBL/GenBank/DDBJ databases">
        <title>Comparative genomics of Brasilonema spp. strains.</title>
        <authorList>
            <person name="Alvarenga D.O."/>
            <person name="Fiore M.F."/>
            <person name="Varani A.M."/>
        </authorList>
    </citation>
    <scope>NUCLEOTIDE SEQUENCE [LARGE SCALE GENOMIC DNA]</scope>
    <source>
        <strain evidence="1 2">SPC951</strain>
    </source>
</reference>
<gene>
    <name evidence="1" type="ORF">DP116_13200</name>
</gene>
<evidence type="ECO:0000313" key="2">
    <source>
        <dbReference type="Proteomes" id="UP000718564"/>
    </source>
</evidence>
<comment type="caution">
    <text evidence="1">The sequence shown here is derived from an EMBL/GenBank/DDBJ whole genome shotgun (WGS) entry which is preliminary data.</text>
</comment>
<keyword evidence="2" id="KW-1185">Reference proteome</keyword>
<proteinExistence type="predicted"/>
<sequence>MKVDAERFSWFEVPDDIKQLLILAAEHWQNTEESEKYINQALAKTAESTEVLVAAYRYFFYKNNYHMALQTAIKVIEKIKFTEQLPDNWQQTKQILISRKEEANIRLYLNAYAASGLVLAKLGDIEKAKKISAQVKEVDDKNEFGASIVYNILTRPVEEDE</sequence>
<dbReference type="EMBL" id="QMEB01000090">
    <property type="protein sequence ID" value="NMG20364.1"/>
    <property type="molecule type" value="Genomic_DNA"/>
</dbReference>
<dbReference type="Gene3D" id="1.25.40.10">
    <property type="entry name" value="Tetratricopeptide repeat domain"/>
    <property type="match status" value="1"/>
</dbReference>
<dbReference type="Proteomes" id="UP000718564">
    <property type="component" value="Unassembled WGS sequence"/>
</dbReference>
<evidence type="ECO:0000313" key="1">
    <source>
        <dbReference type="EMBL" id="NMG20364.1"/>
    </source>
</evidence>
<dbReference type="RefSeq" id="WP_169155625.1">
    <property type="nucleotide sequence ID" value="NZ_CAWPJE010000072.1"/>
</dbReference>
<protein>
    <recommendedName>
        <fullName evidence="3">Tetratricopeptide repeat protein</fullName>
    </recommendedName>
</protein>
<organism evidence="1 2">
    <name type="scientific">Brasilonema bromeliae SPC951</name>
    <dbReference type="NCBI Taxonomy" id="385972"/>
    <lineage>
        <taxon>Bacteria</taxon>
        <taxon>Bacillati</taxon>
        <taxon>Cyanobacteriota</taxon>
        <taxon>Cyanophyceae</taxon>
        <taxon>Nostocales</taxon>
        <taxon>Scytonemataceae</taxon>
        <taxon>Brasilonema</taxon>
        <taxon>Bromeliae group (in: Brasilonema)</taxon>
    </lineage>
</organism>
<accession>A0ABX1P7J2</accession>